<dbReference type="InParanoid" id="A0A078A3U1"/>
<evidence type="ECO:0000313" key="2">
    <source>
        <dbReference type="Proteomes" id="UP000039865"/>
    </source>
</evidence>
<keyword evidence="2" id="KW-1185">Reference proteome</keyword>
<dbReference type="EMBL" id="CCKQ01005671">
    <property type="protein sequence ID" value="CDW76923.1"/>
    <property type="molecule type" value="Genomic_DNA"/>
</dbReference>
<evidence type="ECO:0000313" key="1">
    <source>
        <dbReference type="EMBL" id="CDW76923.1"/>
    </source>
</evidence>
<proteinExistence type="predicted"/>
<dbReference type="Proteomes" id="UP000039865">
    <property type="component" value="Unassembled WGS sequence"/>
</dbReference>
<name>A0A078A3U1_STYLE</name>
<organism evidence="1 2">
    <name type="scientific">Stylonychia lemnae</name>
    <name type="common">Ciliate</name>
    <dbReference type="NCBI Taxonomy" id="5949"/>
    <lineage>
        <taxon>Eukaryota</taxon>
        <taxon>Sar</taxon>
        <taxon>Alveolata</taxon>
        <taxon>Ciliophora</taxon>
        <taxon>Intramacronucleata</taxon>
        <taxon>Spirotrichea</taxon>
        <taxon>Stichotrichia</taxon>
        <taxon>Sporadotrichida</taxon>
        <taxon>Oxytrichidae</taxon>
        <taxon>Stylonychinae</taxon>
        <taxon>Stylonychia</taxon>
    </lineage>
</organism>
<accession>A0A078A3U1</accession>
<reference evidence="1 2" key="1">
    <citation type="submission" date="2014-06" db="EMBL/GenBank/DDBJ databases">
        <authorList>
            <person name="Swart Estienne"/>
        </authorList>
    </citation>
    <scope>NUCLEOTIDE SEQUENCE [LARGE SCALE GENOMIC DNA]</scope>
    <source>
        <strain evidence="1 2">130c</strain>
    </source>
</reference>
<gene>
    <name evidence="1" type="primary">Contig7696.g8206</name>
    <name evidence="1" type="ORF">STYLEM_5888</name>
</gene>
<protein>
    <submittedName>
        <fullName evidence="1">Uncharacterized protein</fullName>
    </submittedName>
</protein>
<sequence>MREKKNSERISPWNQQQQVKVKRLMFLDQIKIAAPIMIPGEKYSARRSSRDKNFFQTEYADLQEISGPVKRAQKITLNGNQSLFKDNQQNQRVRPMTAQGQAIVKRSLSSQPKQSKIIQELNSERSCFSQQRLQKMDNKFDKLTSKVNAQFQDFRIRLSRENSTIQESYRSSKDLVISTNKSSQGIKGSIENIQEKRLRKLDELLGQNYQKQLDFAEFLKLLSVAPSKISPDKEFEDLNQHLQSISFQETYLLDQRLIITHKIVLENGLFIKQKLNQPVKALSLIKKLVDNYRKRVSITEDQNQFIIKSQLYKRGNKYPVGYNKDKELAIYQKSKIQRVLIQRFEEIKNYFMFNETKGFSIHEATDYAALDGQNKQKLLIYQYRNNDKDQIVEQVKVSNSIFDLNFFNEQGKNIINQYYDRNIH</sequence>
<dbReference type="AlphaFoldDB" id="A0A078A3U1"/>